<dbReference type="KEGG" id="nso:NIASO_01230"/>
<dbReference type="HOGENOM" id="CLU_3254690_0_0_10"/>
<proteinExistence type="predicted"/>
<dbReference type="STRING" id="929713.NIASO_01230"/>
<gene>
    <name evidence="1" type="ORF">NIASO_01230</name>
</gene>
<evidence type="ECO:0000313" key="1">
    <source>
        <dbReference type="EMBL" id="AHF17070.1"/>
    </source>
</evidence>
<protein>
    <submittedName>
        <fullName evidence="1">Uncharacterized protein</fullName>
    </submittedName>
</protein>
<keyword evidence="2" id="KW-1185">Reference proteome</keyword>
<dbReference type="EMBL" id="CP007035">
    <property type="protein sequence ID" value="AHF17070.1"/>
    <property type="molecule type" value="Genomic_DNA"/>
</dbReference>
<reference evidence="1 2" key="1">
    <citation type="submission" date="2013-12" db="EMBL/GenBank/DDBJ databases">
        <authorList>
            <consortium name="DOE Joint Genome Institute"/>
            <person name="Eisen J."/>
            <person name="Huntemann M."/>
            <person name="Han J."/>
            <person name="Chen A."/>
            <person name="Kyrpides N."/>
            <person name="Mavromatis K."/>
            <person name="Markowitz V."/>
            <person name="Palaniappan K."/>
            <person name="Ivanova N."/>
            <person name="Schaumberg A."/>
            <person name="Pati A."/>
            <person name="Liolios K."/>
            <person name="Nordberg H.P."/>
            <person name="Cantor M.N."/>
            <person name="Hua S.X."/>
            <person name="Woyke T."/>
        </authorList>
    </citation>
    <scope>NUCLEOTIDE SEQUENCE [LARGE SCALE GENOMIC DNA]</scope>
    <source>
        <strain evidence="2">DSM 19437</strain>
    </source>
</reference>
<accession>W0F1Z2</accession>
<organism evidence="1 2">
    <name type="scientific">Niabella soli DSM 19437</name>
    <dbReference type="NCBI Taxonomy" id="929713"/>
    <lineage>
        <taxon>Bacteria</taxon>
        <taxon>Pseudomonadati</taxon>
        <taxon>Bacteroidota</taxon>
        <taxon>Chitinophagia</taxon>
        <taxon>Chitinophagales</taxon>
        <taxon>Chitinophagaceae</taxon>
        <taxon>Niabella</taxon>
    </lineage>
</organism>
<sequence>MHLLHDNISGLVCFGFKGTATILKLRSDAMQYNAQKSKFEKF</sequence>
<dbReference type="Proteomes" id="UP000003586">
    <property type="component" value="Chromosome"/>
</dbReference>
<dbReference type="AlphaFoldDB" id="W0F1Z2"/>
<name>W0F1Z2_9BACT</name>
<evidence type="ECO:0000313" key="2">
    <source>
        <dbReference type="Proteomes" id="UP000003586"/>
    </source>
</evidence>